<dbReference type="SUPFAM" id="SSF81665">
    <property type="entry name" value="Calcium ATPase, transmembrane domain M"/>
    <property type="match status" value="1"/>
</dbReference>
<dbReference type="SFLD" id="SFLDS00003">
    <property type="entry name" value="Haloacid_Dehalogenase"/>
    <property type="match status" value="1"/>
</dbReference>
<accession>A0A151CE64</accession>
<name>A0A151CE64_9BACT</name>
<dbReference type="InterPro" id="IPR008250">
    <property type="entry name" value="ATPase_P-typ_transduc_dom_A_sf"/>
</dbReference>
<feature type="transmembrane region" description="Helical" evidence="12">
    <location>
        <begin position="792"/>
        <end position="816"/>
    </location>
</feature>
<dbReference type="InterPro" id="IPR059000">
    <property type="entry name" value="ATPase_P-type_domA"/>
</dbReference>
<dbReference type="SFLD" id="SFLDG00002">
    <property type="entry name" value="C1.7:_P-type_atpase_like"/>
    <property type="match status" value="1"/>
</dbReference>
<comment type="subcellular location">
    <subcellularLocation>
        <location evidence="1">Membrane</location>
        <topology evidence="1">Multi-pass membrane protein</topology>
    </subcellularLocation>
</comment>
<evidence type="ECO:0000256" key="6">
    <source>
        <dbReference type="ARBA" id="ARBA00022741"/>
    </source>
</evidence>
<dbReference type="Pfam" id="PF00702">
    <property type="entry name" value="Hydrolase"/>
    <property type="match status" value="1"/>
</dbReference>
<feature type="transmembrane region" description="Helical" evidence="12">
    <location>
        <begin position="828"/>
        <end position="852"/>
    </location>
</feature>
<evidence type="ECO:0000256" key="5">
    <source>
        <dbReference type="ARBA" id="ARBA00022723"/>
    </source>
</evidence>
<keyword evidence="8" id="KW-0460">Magnesium</keyword>
<dbReference type="GO" id="GO:0008553">
    <property type="term" value="F:P-type proton-exporting transporter activity"/>
    <property type="evidence" value="ECO:0007669"/>
    <property type="project" value="InterPro"/>
</dbReference>
<dbReference type="FunFam" id="2.70.150.10:FF:000042">
    <property type="entry name" value="Plasma membrane ATPase"/>
    <property type="match status" value="1"/>
</dbReference>
<dbReference type="GO" id="GO:0016020">
    <property type="term" value="C:membrane"/>
    <property type="evidence" value="ECO:0007669"/>
    <property type="project" value="UniProtKB-SubCell"/>
</dbReference>
<dbReference type="InterPro" id="IPR044492">
    <property type="entry name" value="P_typ_ATPase_HD_dom"/>
</dbReference>
<keyword evidence="11 12" id="KW-0472">Membrane</keyword>
<keyword evidence="5" id="KW-0479">Metal-binding</keyword>
<feature type="domain" description="Cation-transporting P-type ATPase N-terminal" evidence="13">
    <location>
        <begin position="2"/>
        <end position="68"/>
    </location>
</feature>
<dbReference type="PROSITE" id="PS00154">
    <property type="entry name" value="ATPASE_E1_E2"/>
    <property type="match status" value="1"/>
</dbReference>
<dbReference type="Gene3D" id="1.20.1110.10">
    <property type="entry name" value="Calcium-transporting ATPase, transmembrane domain"/>
    <property type="match status" value="2"/>
</dbReference>
<evidence type="ECO:0000256" key="2">
    <source>
        <dbReference type="ARBA" id="ARBA00008804"/>
    </source>
</evidence>
<reference evidence="14 15" key="1">
    <citation type="submission" date="2015-11" db="EMBL/GenBank/DDBJ databases">
        <title>Draft genome of Sulfurovum riftiae 1812E, a member of the Epsilonproteobacteria isolated from the tube of the deep-sea hydrothermal vent tubewom Riftia pachyptila.</title>
        <authorList>
            <person name="Vetriani C."/>
            <person name="Giovannelli D."/>
        </authorList>
    </citation>
    <scope>NUCLEOTIDE SEQUENCE [LARGE SCALE GENOMIC DNA]</scope>
    <source>
        <strain evidence="14 15">1812E</strain>
    </source>
</reference>
<dbReference type="InterPro" id="IPR023299">
    <property type="entry name" value="ATPase_P-typ_cyto_dom_N"/>
</dbReference>
<dbReference type="InterPro" id="IPR006534">
    <property type="entry name" value="P-type_ATPase_IIIA"/>
</dbReference>
<keyword evidence="4 12" id="KW-0812">Transmembrane</keyword>
<feature type="transmembrane region" description="Helical" evidence="12">
    <location>
        <begin position="691"/>
        <end position="712"/>
    </location>
</feature>
<feature type="transmembrane region" description="Helical" evidence="12">
    <location>
        <begin position="732"/>
        <end position="755"/>
    </location>
</feature>
<evidence type="ECO:0000313" key="14">
    <source>
        <dbReference type="EMBL" id="KYJ85826.1"/>
    </source>
</evidence>
<dbReference type="GO" id="GO:0120029">
    <property type="term" value="P:proton export across plasma membrane"/>
    <property type="evidence" value="ECO:0007669"/>
    <property type="project" value="InterPro"/>
</dbReference>
<dbReference type="Pfam" id="PF00690">
    <property type="entry name" value="Cation_ATPase_N"/>
    <property type="match status" value="1"/>
</dbReference>
<dbReference type="AlphaFoldDB" id="A0A151CE64"/>
<dbReference type="PRINTS" id="PR00119">
    <property type="entry name" value="CATATPASE"/>
</dbReference>
<dbReference type="Gene3D" id="3.40.1110.10">
    <property type="entry name" value="Calcium-transporting ATPase, cytoplasmic domain N"/>
    <property type="match status" value="1"/>
</dbReference>
<dbReference type="FunFam" id="3.40.50.1000:FF:000211">
    <property type="entry name" value="Plasma membrane ATPase"/>
    <property type="match status" value="1"/>
</dbReference>
<gene>
    <name evidence="14" type="ORF">AS592_03355</name>
</gene>
<comment type="similarity">
    <text evidence="2">Belongs to the cation transport ATPase (P-type) (TC 3.A.3) family. Type IIIA subfamily.</text>
</comment>
<organism evidence="14 15">
    <name type="scientific">Sulfurovum riftiae</name>
    <dbReference type="NCBI Taxonomy" id="1630136"/>
    <lineage>
        <taxon>Bacteria</taxon>
        <taxon>Pseudomonadati</taxon>
        <taxon>Campylobacterota</taxon>
        <taxon>Epsilonproteobacteria</taxon>
        <taxon>Campylobacterales</taxon>
        <taxon>Sulfurovaceae</taxon>
        <taxon>Sulfurovum</taxon>
    </lineage>
</organism>
<feature type="transmembrane region" description="Helical" evidence="12">
    <location>
        <begin position="761"/>
        <end position="780"/>
    </location>
</feature>
<evidence type="ECO:0000256" key="8">
    <source>
        <dbReference type="ARBA" id="ARBA00022842"/>
    </source>
</evidence>
<dbReference type="InterPro" id="IPR001757">
    <property type="entry name" value="P_typ_ATPase"/>
</dbReference>
<dbReference type="InterPro" id="IPR023214">
    <property type="entry name" value="HAD_sf"/>
</dbReference>
<feature type="transmembrane region" description="Helical" evidence="12">
    <location>
        <begin position="251"/>
        <end position="277"/>
    </location>
</feature>
<sequence>MEEQSDSQNAKGTKGLTAEEAKERLAKFGPNSIEEKEESWIHRLLKRFWGPIPWMIEVAAVLSASVKRWEDFTIIVTLLLVNAIVDFYQESKALNAIAVLKKKLARKALVLRDGKWQEIDAKEIVPDDIIKVRIGDIVPADAKLLGGGEFLLVDQAALTGESLPVDKKAGDDLYANAVIKQGEMIAQVTGTGKNTYFGRTVGLVAKAQMEERSHFQKMVIKVGNFLILLTLFMIAIIVYHGIVTHQPTVELLIFALVLTISAIPVAMPAVLTVTMAIGARALAAKEAIVSRLAAIEEVAGMDILCSDKTGTLTQNSMSLAEPYLANQYTADELMVYAALASKEENNDPIEKPIFGYIEEKKLHDKLSGWELKKFLPFDPIHKRTEGVYSGKECGLVVTKGAPQVIIEQSNEKEFDKQKAYAQVESFADKGFRTLGVAYRECEEDIYHFVGLIPLFDPPRVDSKEAIREAKAKGISVKMVTGDNIAVAKYIAALLEIGDTIEDVRMLKGESIEEYLYLAQVLSRAITETIQPDGTKEQTEAIVDDIMKKVQRELYNMPIPKGAVKKHESEIVALIEQADGFAQVYPEDKYFIVDELQKADHIVGMTGDGVNDAPALKKADCGIAVSGATDAARAAADIVLMAPGLTVIVDAIKEARQIFERMKSYTIFRIAETIRVIIFMTLAIVIYDFYPITALMIIILALLNDIPIMTIAYDNTKVREKPVRWDMKEVFILASWLGVAGVLSSFMLFWILISLMHLPLDFVQSAFFAKLVIAGHGTIYNTRIDDWFWKRPWPSLPLFSATFFSRVAGTVIAVYGFGLMEPIGWEWAIWMWGYALVWFVFNDAVKMAVLGYYRKKYHEDII</sequence>
<dbReference type="InterPro" id="IPR004014">
    <property type="entry name" value="ATPase_P-typ_cation-transptr_N"/>
</dbReference>
<proteinExistence type="inferred from homology"/>
<dbReference type="InterPro" id="IPR023298">
    <property type="entry name" value="ATPase_P-typ_TM_dom_sf"/>
</dbReference>
<keyword evidence="6" id="KW-0547">Nucleotide-binding</keyword>
<keyword evidence="7" id="KW-0067">ATP-binding</keyword>
<feature type="transmembrane region" description="Helical" evidence="12">
    <location>
        <begin position="665"/>
        <end position="685"/>
    </location>
</feature>
<evidence type="ECO:0000256" key="1">
    <source>
        <dbReference type="ARBA" id="ARBA00004141"/>
    </source>
</evidence>
<dbReference type="FunFam" id="3.40.1110.10:FF:000005">
    <property type="entry name" value="Plasma membrane ATPase"/>
    <property type="match status" value="1"/>
</dbReference>
<dbReference type="SFLD" id="SFLDF00027">
    <property type="entry name" value="p-type_atpase"/>
    <property type="match status" value="1"/>
</dbReference>
<dbReference type="CDD" id="cd02076">
    <property type="entry name" value="P-type_ATPase_H"/>
    <property type="match status" value="1"/>
</dbReference>
<evidence type="ECO:0000256" key="9">
    <source>
        <dbReference type="ARBA" id="ARBA00022967"/>
    </source>
</evidence>
<evidence type="ECO:0000256" key="10">
    <source>
        <dbReference type="ARBA" id="ARBA00022989"/>
    </source>
</evidence>
<evidence type="ECO:0000256" key="7">
    <source>
        <dbReference type="ARBA" id="ARBA00022840"/>
    </source>
</evidence>
<evidence type="ECO:0000256" key="4">
    <source>
        <dbReference type="ARBA" id="ARBA00022692"/>
    </source>
</evidence>
<keyword evidence="3" id="KW-0597">Phosphoprotein</keyword>
<dbReference type="GO" id="GO:0046872">
    <property type="term" value="F:metal ion binding"/>
    <property type="evidence" value="ECO:0007669"/>
    <property type="project" value="UniProtKB-KW"/>
</dbReference>
<comment type="caution">
    <text evidence="14">The sequence shown here is derived from an EMBL/GenBank/DDBJ whole genome shotgun (WGS) entry which is preliminary data.</text>
</comment>
<dbReference type="STRING" id="1630136.AS592_03355"/>
<dbReference type="PRINTS" id="PR00120">
    <property type="entry name" value="HATPASE"/>
</dbReference>
<keyword evidence="15" id="KW-1185">Reference proteome</keyword>
<evidence type="ECO:0000256" key="12">
    <source>
        <dbReference type="SAM" id="Phobius"/>
    </source>
</evidence>
<dbReference type="InterPro" id="IPR018303">
    <property type="entry name" value="ATPase_P-typ_P_site"/>
</dbReference>
<feature type="transmembrane region" description="Helical" evidence="12">
    <location>
        <begin position="218"/>
        <end position="239"/>
    </location>
</feature>
<evidence type="ECO:0000313" key="15">
    <source>
        <dbReference type="Proteomes" id="UP000075359"/>
    </source>
</evidence>
<protein>
    <submittedName>
        <fullName evidence="14">Metal-transporting ATPase</fullName>
    </submittedName>
</protein>
<dbReference type="EMBL" id="LNKT01000067">
    <property type="protein sequence ID" value="KYJ85826.1"/>
    <property type="molecule type" value="Genomic_DNA"/>
</dbReference>
<dbReference type="NCBIfam" id="TIGR01494">
    <property type="entry name" value="ATPase_P-type"/>
    <property type="match status" value="2"/>
</dbReference>
<dbReference type="Pfam" id="PF00122">
    <property type="entry name" value="E1-E2_ATPase"/>
    <property type="match status" value="1"/>
</dbReference>
<dbReference type="GO" id="GO:0005524">
    <property type="term" value="F:ATP binding"/>
    <property type="evidence" value="ECO:0007669"/>
    <property type="project" value="UniProtKB-KW"/>
</dbReference>
<evidence type="ECO:0000256" key="11">
    <source>
        <dbReference type="ARBA" id="ARBA00023136"/>
    </source>
</evidence>
<dbReference type="PANTHER" id="PTHR42861">
    <property type="entry name" value="CALCIUM-TRANSPORTING ATPASE"/>
    <property type="match status" value="1"/>
</dbReference>
<dbReference type="InterPro" id="IPR036412">
    <property type="entry name" value="HAD-like_sf"/>
</dbReference>
<dbReference type="SUPFAM" id="SSF81653">
    <property type="entry name" value="Calcium ATPase, transduction domain A"/>
    <property type="match status" value="1"/>
</dbReference>
<evidence type="ECO:0000256" key="3">
    <source>
        <dbReference type="ARBA" id="ARBA00022553"/>
    </source>
</evidence>
<evidence type="ECO:0000259" key="13">
    <source>
        <dbReference type="SMART" id="SM00831"/>
    </source>
</evidence>
<dbReference type="SMART" id="SM00831">
    <property type="entry name" value="Cation_ATPase_N"/>
    <property type="match status" value="1"/>
</dbReference>
<keyword evidence="10 12" id="KW-1133">Transmembrane helix</keyword>
<dbReference type="GO" id="GO:0016887">
    <property type="term" value="F:ATP hydrolysis activity"/>
    <property type="evidence" value="ECO:0007669"/>
    <property type="project" value="InterPro"/>
</dbReference>
<dbReference type="Proteomes" id="UP000075359">
    <property type="component" value="Unassembled WGS sequence"/>
</dbReference>
<dbReference type="Gene3D" id="2.70.150.10">
    <property type="entry name" value="Calcium-transporting ATPase, cytoplasmic transduction domain A"/>
    <property type="match status" value="1"/>
</dbReference>
<dbReference type="SUPFAM" id="SSF56784">
    <property type="entry name" value="HAD-like"/>
    <property type="match status" value="1"/>
</dbReference>
<keyword evidence="9" id="KW-1278">Translocase</keyword>
<dbReference type="Gene3D" id="3.40.50.1000">
    <property type="entry name" value="HAD superfamily/HAD-like"/>
    <property type="match status" value="1"/>
</dbReference>